<gene>
    <name evidence="1" type="ORF">LCGC14_2863920</name>
</gene>
<feature type="non-terminal residue" evidence="1">
    <location>
        <position position="303"/>
    </location>
</feature>
<proteinExistence type="predicted"/>
<dbReference type="AlphaFoldDB" id="A0A0F9AW18"/>
<evidence type="ECO:0008006" key="2">
    <source>
        <dbReference type="Google" id="ProtNLM"/>
    </source>
</evidence>
<accession>A0A0F9AW18</accession>
<reference evidence="1" key="1">
    <citation type="journal article" date="2015" name="Nature">
        <title>Complex archaea that bridge the gap between prokaryotes and eukaryotes.</title>
        <authorList>
            <person name="Spang A."/>
            <person name="Saw J.H."/>
            <person name="Jorgensen S.L."/>
            <person name="Zaremba-Niedzwiedzka K."/>
            <person name="Martijn J."/>
            <person name="Lind A.E."/>
            <person name="van Eijk R."/>
            <person name="Schleper C."/>
            <person name="Guy L."/>
            <person name="Ettema T.J."/>
        </authorList>
    </citation>
    <scope>NUCLEOTIDE SEQUENCE</scope>
</reference>
<comment type="caution">
    <text evidence="1">The sequence shown here is derived from an EMBL/GenBank/DDBJ whole genome shotgun (WGS) entry which is preliminary data.</text>
</comment>
<evidence type="ECO:0000313" key="1">
    <source>
        <dbReference type="EMBL" id="KKK76411.1"/>
    </source>
</evidence>
<dbReference type="EMBL" id="LAZR01055417">
    <property type="protein sequence ID" value="KKK76411.1"/>
    <property type="molecule type" value="Genomic_DNA"/>
</dbReference>
<sequence length="303" mass="31709">MGTVALTSPGSGETDFGTYNEQNENVSCSFTYDIGDSSEPWGVGDVSGTELWIDGGWVKNMLGWKATGSYATGRILQPLTTYTVKIGAIVRIDEQGNWTRIFSNENSFTTAGPPVNVRSVFMDSVGVTIVAAAEDGIYKSTDSGDNWTKYLPDGNGATDWSKVTCSSSAVKIVAVSSANAVYYSLTGGAGWTVVTPAGGDTFSVNKIATSDDGQFVVIVGQNSTDPTKSCYVSEDYGATWTAKNPINVSVVWTDCDISNDGTVIGVSASGYFEVSFDSGTTWAGQTVAATAENWGGLSISGDG</sequence>
<name>A0A0F9AW18_9ZZZZ</name>
<protein>
    <recommendedName>
        <fullName evidence="2">Photosynthesis system II assembly factor Ycf48/Hcf136-like domain-containing protein</fullName>
    </recommendedName>
</protein>
<organism evidence="1">
    <name type="scientific">marine sediment metagenome</name>
    <dbReference type="NCBI Taxonomy" id="412755"/>
    <lineage>
        <taxon>unclassified sequences</taxon>
        <taxon>metagenomes</taxon>
        <taxon>ecological metagenomes</taxon>
    </lineage>
</organism>
<dbReference type="InterPro" id="IPR015943">
    <property type="entry name" value="WD40/YVTN_repeat-like_dom_sf"/>
</dbReference>
<dbReference type="SUPFAM" id="SSF110296">
    <property type="entry name" value="Oligoxyloglucan reducing end-specific cellobiohydrolase"/>
    <property type="match status" value="1"/>
</dbReference>
<dbReference type="Gene3D" id="2.130.10.10">
    <property type="entry name" value="YVTN repeat-like/Quinoprotein amine dehydrogenase"/>
    <property type="match status" value="1"/>
</dbReference>